<dbReference type="InterPro" id="IPR000073">
    <property type="entry name" value="AB_hydrolase_1"/>
</dbReference>
<organism evidence="4 5">
    <name type="scientific">Oceanobacillus chungangensis</name>
    <dbReference type="NCBI Taxonomy" id="1229152"/>
    <lineage>
        <taxon>Bacteria</taxon>
        <taxon>Bacillati</taxon>
        <taxon>Bacillota</taxon>
        <taxon>Bacilli</taxon>
        <taxon>Bacillales</taxon>
        <taxon>Bacillaceae</taxon>
        <taxon>Oceanobacillus</taxon>
    </lineage>
</organism>
<evidence type="ECO:0000313" key="4">
    <source>
        <dbReference type="EMBL" id="RDW15121.1"/>
    </source>
</evidence>
<dbReference type="Gene3D" id="3.40.50.1820">
    <property type="entry name" value="alpha/beta hydrolase"/>
    <property type="match status" value="1"/>
</dbReference>
<dbReference type="Pfam" id="PF00561">
    <property type="entry name" value="Abhydrolase_1"/>
    <property type="match status" value="1"/>
</dbReference>
<dbReference type="PANTHER" id="PTHR43798">
    <property type="entry name" value="MONOACYLGLYCEROL LIPASE"/>
    <property type="match status" value="1"/>
</dbReference>
<evidence type="ECO:0000256" key="1">
    <source>
        <dbReference type="ARBA" id="ARBA00010088"/>
    </source>
</evidence>
<comment type="similarity">
    <text evidence="1">Belongs to the peptidase S33 family.</text>
</comment>
<dbReference type="EMBL" id="PIOD01000026">
    <property type="protein sequence ID" value="RDW15121.1"/>
    <property type="molecule type" value="Genomic_DNA"/>
</dbReference>
<proteinExistence type="inferred from homology"/>
<dbReference type="PRINTS" id="PR00793">
    <property type="entry name" value="PROAMNOPTASE"/>
</dbReference>
<comment type="caution">
    <text evidence="4">The sequence shown here is derived from an EMBL/GenBank/DDBJ whole genome shotgun (WGS) entry which is preliminary data.</text>
</comment>
<accession>A0A3D8PIQ5</accession>
<dbReference type="SUPFAM" id="SSF53474">
    <property type="entry name" value="alpha/beta-Hydrolases"/>
    <property type="match status" value="1"/>
</dbReference>
<evidence type="ECO:0000256" key="2">
    <source>
        <dbReference type="ARBA" id="ARBA00022801"/>
    </source>
</evidence>
<evidence type="ECO:0000313" key="5">
    <source>
        <dbReference type="Proteomes" id="UP000256520"/>
    </source>
</evidence>
<keyword evidence="5" id="KW-1185">Reference proteome</keyword>
<name>A0A3D8PIQ5_9BACI</name>
<reference evidence="5" key="1">
    <citation type="submission" date="2017-11" db="EMBL/GenBank/DDBJ databases">
        <authorList>
            <person name="Zhu W."/>
        </authorList>
    </citation>
    <scope>NUCLEOTIDE SEQUENCE [LARGE SCALE GENOMIC DNA]</scope>
    <source>
        <strain evidence="5">CAU 1051</strain>
    </source>
</reference>
<dbReference type="Proteomes" id="UP000256520">
    <property type="component" value="Unassembled WGS sequence"/>
</dbReference>
<protein>
    <submittedName>
        <fullName evidence="4">Alpha/beta hydrolase</fullName>
    </submittedName>
</protein>
<dbReference type="InterPro" id="IPR002410">
    <property type="entry name" value="Peptidase_S33"/>
</dbReference>
<dbReference type="InterPro" id="IPR050266">
    <property type="entry name" value="AB_hydrolase_sf"/>
</dbReference>
<dbReference type="InterPro" id="IPR029058">
    <property type="entry name" value="AB_hydrolase_fold"/>
</dbReference>
<dbReference type="AlphaFoldDB" id="A0A3D8PIQ5"/>
<dbReference type="RefSeq" id="WP_115751309.1">
    <property type="nucleotide sequence ID" value="NZ_PIOD01000026.1"/>
</dbReference>
<feature type="domain" description="AB hydrolase-1" evidence="3">
    <location>
        <begin position="23"/>
        <end position="252"/>
    </location>
</feature>
<dbReference type="GO" id="GO:0006508">
    <property type="term" value="P:proteolysis"/>
    <property type="evidence" value="ECO:0007669"/>
    <property type="project" value="InterPro"/>
</dbReference>
<evidence type="ECO:0000259" key="3">
    <source>
        <dbReference type="Pfam" id="PF00561"/>
    </source>
</evidence>
<sequence length="263" mass="30679">MKFITSDGLELYYDKSGKGFPCIYLHGGPGYWSKSFQYFSQELLEEKLEMVYLDQRGCGRSKYSPTQDYSLSRLIEDIEELRIFLGLSEWYVMGHSFGGILAVNYAERYTERTKGLILSNVTLNMFDSFRHLIQKGTDILGMKKERIQCGNLESFMDIFYSILSKLMEKEEYFKFQYANLKNKKIVDKIDEGLNSDPKFQQYVFSSDEYFQDFTSLTEQINRPVLVIAGKLDEAVGPDHHQNFKFKNPKIRVLLSSHHPYIGN</sequence>
<keyword evidence="2 4" id="KW-0378">Hydrolase</keyword>
<dbReference type="OrthoDB" id="9775557at2"/>
<gene>
    <name evidence="4" type="ORF">CWR45_18310</name>
</gene>
<dbReference type="GO" id="GO:0004177">
    <property type="term" value="F:aminopeptidase activity"/>
    <property type="evidence" value="ECO:0007669"/>
    <property type="project" value="UniProtKB-EC"/>
</dbReference>